<dbReference type="EMBL" id="KZ826335">
    <property type="protein sequence ID" value="PYI08409.1"/>
    <property type="molecule type" value="Genomic_DNA"/>
</dbReference>
<organism evidence="6 7">
    <name type="scientific">Aspergillus sclerotiicarbonarius (strain CBS 121057 / IBT 28362)</name>
    <dbReference type="NCBI Taxonomy" id="1448318"/>
    <lineage>
        <taxon>Eukaryota</taxon>
        <taxon>Fungi</taxon>
        <taxon>Dikarya</taxon>
        <taxon>Ascomycota</taxon>
        <taxon>Pezizomycotina</taxon>
        <taxon>Eurotiomycetes</taxon>
        <taxon>Eurotiomycetidae</taxon>
        <taxon>Eurotiales</taxon>
        <taxon>Aspergillaceae</taxon>
        <taxon>Aspergillus</taxon>
        <taxon>Aspergillus subgen. Circumdati</taxon>
    </lineage>
</organism>
<dbReference type="VEuPathDB" id="FungiDB:BO78DRAFT_441890"/>
<dbReference type="GO" id="GO:0006897">
    <property type="term" value="P:endocytosis"/>
    <property type="evidence" value="ECO:0007669"/>
    <property type="project" value="TreeGrafter"/>
</dbReference>
<keyword evidence="2" id="KW-0342">GTP-binding</keyword>
<dbReference type="FunFam" id="3.40.50.300:FF:001425">
    <property type="entry name" value="Dynamin GTPase, putative"/>
    <property type="match status" value="1"/>
</dbReference>
<dbReference type="PANTHER" id="PTHR11566">
    <property type="entry name" value="DYNAMIN"/>
    <property type="match status" value="1"/>
</dbReference>
<dbReference type="GO" id="GO:0008017">
    <property type="term" value="F:microtubule binding"/>
    <property type="evidence" value="ECO:0007669"/>
    <property type="project" value="TreeGrafter"/>
</dbReference>
<dbReference type="PRINTS" id="PR00195">
    <property type="entry name" value="DYNAMIN"/>
</dbReference>
<dbReference type="InterPro" id="IPR001401">
    <property type="entry name" value="Dynamin_GTPase"/>
</dbReference>
<dbReference type="InterPro" id="IPR020850">
    <property type="entry name" value="GED_dom"/>
</dbReference>
<dbReference type="InterPro" id="IPR027417">
    <property type="entry name" value="P-loop_NTPase"/>
</dbReference>
<dbReference type="GO" id="GO:0048312">
    <property type="term" value="P:intracellular distribution of mitochondria"/>
    <property type="evidence" value="ECO:0007669"/>
    <property type="project" value="TreeGrafter"/>
</dbReference>
<dbReference type="GO" id="GO:0003924">
    <property type="term" value="F:GTPase activity"/>
    <property type="evidence" value="ECO:0007669"/>
    <property type="project" value="InterPro"/>
</dbReference>
<feature type="region of interest" description="Disordered" evidence="3">
    <location>
        <begin position="699"/>
        <end position="719"/>
    </location>
</feature>
<dbReference type="InterPro" id="IPR045063">
    <property type="entry name" value="Dynamin_N"/>
</dbReference>
<dbReference type="SUPFAM" id="SSF52540">
    <property type="entry name" value="P-loop containing nucleoside triphosphate hydrolases"/>
    <property type="match status" value="1"/>
</dbReference>
<dbReference type="AlphaFoldDB" id="A0A319F0B4"/>
<gene>
    <name evidence="6" type="ORF">BO78DRAFT_441890</name>
</gene>
<dbReference type="STRING" id="1448318.A0A319F0B4"/>
<evidence type="ECO:0000259" key="5">
    <source>
        <dbReference type="PROSITE" id="PS51718"/>
    </source>
</evidence>
<dbReference type="PANTHER" id="PTHR11566:SF21">
    <property type="entry name" value="DYNAMIN RELATED PROTEIN 1, ISOFORM A"/>
    <property type="match status" value="1"/>
</dbReference>
<sequence length="719" mass="81000">MVLRQASITALEAFYAQGNLDHLIDQVDTLRLPGISSYISLPKIIVCGNQSSGKSSVLEAICGVSIPVRSNLCTQFPTEFVLRKAAKSGVTMSIVPHRSRSAIEKEALSGFHEELEELEDFESVKIMTHLIEKAKVAMGIYTHGKAFSNDLLRVEVSGPDRPHLTMADLPGLIHSETKPQSVDDVQLIQDVVESYMKEPRSIILAVVSAKDDLSNQIVLQLAREIDPLGTRTVGVISKPDTLVRGSESEAQFVSLARNQEINFNLGWHVLKNMELKKGASRLDIRNEEFEFLSKGAWADLPQSQVGIYPLRTHLIRLLLEQIIAELPSLMEEVKTKMDDCQRQLDVFGQPRAIPNEQRSHLVHISHAFQGIVRAVQTLNEKFAKNISERGHYRHISGSQNDTKSSGSEAQIVVTRQEYIRHIKLRLPLIRGRELPGTFNPMIVNDLFQEQSQLWLRLAENHIVDVWKATNTFVSAVLCAVSDRATSNALLQEVVTPALDNHLQAMKQKLTEIHEQHQNGHPITYDHQFTETLLKDRRDRLKAVFSKGLEDFIVEKNNYRRSYTNPRGVGTVLDKILESTEVDLANVTATEALDYTMVYYQVALKRFIDRVAIDVVETTLIQRLTNVLSSVVIDHMSDALVARIAGESRENRDLRNQLLKELETLRDGFDTCQRFVDSSKQAVCKPRGWPIPYGNWLTDVNGSHTEPGPPKPKMSIHSFK</sequence>
<dbReference type="Pfam" id="PF01031">
    <property type="entry name" value="Dynamin_M"/>
    <property type="match status" value="1"/>
</dbReference>
<dbReference type="PROSITE" id="PS51718">
    <property type="entry name" value="G_DYNAMIN_2"/>
    <property type="match status" value="1"/>
</dbReference>
<dbReference type="Proteomes" id="UP000248423">
    <property type="component" value="Unassembled WGS sequence"/>
</dbReference>
<proteinExistence type="predicted"/>
<keyword evidence="1" id="KW-0547">Nucleotide-binding</keyword>
<keyword evidence="7" id="KW-1185">Reference proteome</keyword>
<dbReference type="GO" id="GO:0005874">
    <property type="term" value="C:microtubule"/>
    <property type="evidence" value="ECO:0007669"/>
    <property type="project" value="TreeGrafter"/>
</dbReference>
<dbReference type="Pfam" id="PF00350">
    <property type="entry name" value="Dynamin_N"/>
    <property type="match status" value="1"/>
</dbReference>
<dbReference type="Gene3D" id="3.40.50.300">
    <property type="entry name" value="P-loop containing nucleotide triphosphate hydrolases"/>
    <property type="match status" value="1"/>
</dbReference>
<dbReference type="GO" id="GO:0005739">
    <property type="term" value="C:mitochondrion"/>
    <property type="evidence" value="ECO:0007669"/>
    <property type="project" value="TreeGrafter"/>
</dbReference>
<dbReference type="GO" id="GO:0000266">
    <property type="term" value="P:mitochondrial fission"/>
    <property type="evidence" value="ECO:0007669"/>
    <property type="project" value="TreeGrafter"/>
</dbReference>
<dbReference type="GO" id="GO:0016020">
    <property type="term" value="C:membrane"/>
    <property type="evidence" value="ECO:0007669"/>
    <property type="project" value="TreeGrafter"/>
</dbReference>
<evidence type="ECO:0000259" key="4">
    <source>
        <dbReference type="PROSITE" id="PS51388"/>
    </source>
</evidence>
<accession>A0A319F0B4</accession>
<dbReference type="SMART" id="SM00053">
    <property type="entry name" value="DYNc"/>
    <property type="match status" value="1"/>
</dbReference>
<dbReference type="GO" id="GO:0005525">
    <property type="term" value="F:GTP binding"/>
    <property type="evidence" value="ECO:0007669"/>
    <property type="project" value="InterPro"/>
</dbReference>
<dbReference type="InterPro" id="IPR022812">
    <property type="entry name" value="Dynamin"/>
</dbReference>
<feature type="domain" description="Dynamin-type G" evidence="5">
    <location>
        <begin position="38"/>
        <end position="327"/>
    </location>
</feature>
<dbReference type="PROSITE" id="PS51388">
    <property type="entry name" value="GED"/>
    <property type="match status" value="1"/>
</dbReference>
<dbReference type="InterPro" id="IPR000375">
    <property type="entry name" value="Dynamin_stalk"/>
</dbReference>
<evidence type="ECO:0000313" key="6">
    <source>
        <dbReference type="EMBL" id="PYI08409.1"/>
    </source>
</evidence>
<dbReference type="CDD" id="cd08771">
    <property type="entry name" value="DLP_1"/>
    <property type="match status" value="1"/>
</dbReference>
<evidence type="ECO:0000313" key="7">
    <source>
        <dbReference type="Proteomes" id="UP000248423"/>
    </source>
</evidence>
<reference evidence="6 7" key="1">
    <citation type="submission" date="2018-02" db="EMBL/GenBank/DDBJ databases">
        <title>The genomes of Aspergillus section Nigri reveals drivers in fungal speciation.</title>
        <authorList>
            <consortium name="DOE Joint Genome Institute"/>
            <person name="Vesth T.C."/>
            <person name="Nybo J."/>
            <person name="Theobald S."/>
            <person name="Brandl J."/>
            <person name="Frisvad J.C."/>
            <person name="Nielsen K.F."/>
            <person name="Lyhne E.K."/>
            <person name="Kogle M.E."/>
            <person name="Kuo A."/>
            <person name="Riley R."/>
            <person name="Clum A."/>
            <person name="Nolan M."/>
            <person name="Lipzen A."/>
            <person name="Salamov A."/>
            <person name="Henrissat B."/>
            <person name="Wiebenga A."/>
            <person name="De vries R.P."/>
            <person name="Grigoriev I.V."/>
            <person name="Mortensen U.H."/>
            <person name="Andersen M.R."/>
            <person name="Baker S.E."/>
        </authorList>
    </citation>
    <scope>NUCLEOTIDE SEQUENCE [LARGE SCALE GENOMIC DNA]</scope>
    <source>
        <strain evidence="6 7">CBS 121057</strain>
    </source>
</reference>
<evidence type="ECO:0000256" key="3">
    <source>
        <dbReference type="SAM" id="MobiDB-lite"/>
    </source>
</evidence>
<name>A0A319F0B4_ASPSB</name>
<dbReference type="Gene3D" id="1.20.120.1240">
    <property type="entry name" value="Dynamin, middle domain"/>
    <property type="match status" value="1"/>
</dbReference>
<protein>
    <submittedName>
        <fullName evidence="6">Dynamin GTPase</fullName>
    </submittedName>
</protein>
<feature type="domain" description="GED" evidence="4">
    <location>
        <begin position="588"/>
        <end position="679"/>
    </location>
</feature>
<dbReference type="InterPro" id="IPR030381">
    <property type="entry name" value="G_DYNAMIN_dom"/>
</dbReference>
<evidence type="ECO:0000256" key="1">
    <source>
        <dbReference type="ARBA" id="ARBA00022741"/>
    </source>
</evidence>
<evidence type="ECO:0000256" key="2">
    <source>
        <dbReference type="ARBA" id="ARBA00023134"/>
    </source>
</evidence>
<dbReference type="GO" id="GO:0016559">
    <property type="term" value="P:peroxisome fission"/>
    <property type="evidence" value="ECO:0007669"/>
    <property type="project" value="TreeGrafter"/>
</dbReference>
<dbReference type="OrthoDB" id="415706at2759"/>